<sequence length="1120" mass="125211">MGTDLRVLKLTLFIFIHVGVGPRVITSDELCHPACFCLDTFFDCRKRGLTTFPNDFPTWVTKLNLTSNAISTLDSASVSRLRQLEAISLDANNFSSIPYLGELPSLKQLSLSKNYIFNVSSDPFIPLVALEELDLSKNRIEALINASFPPDWSLKILNLAFNHLEVIMSGWLDNLKELVDLNLAKNKVRTLPKDSFAGLKQLEKLDLSRNKLEMVDSLRFQELKKLQVLSLRRNHMSNLSDAAFYGLETIQHLYLDSNDIKLVEKRWLYGLSSLKTLNLSKNDIGKIDDDSWEDMQELQILDLNSNKLESISKRTTIGLKKLRLLDLSFNQINEIEEDSFVYMERLEILDLSHNSLSWVVEDVPNPFRGLRECHTLNLAANNIRSLHPQALNGLENLVTLNLTSNPIKWLSEKTFQDFPNTHLIIADIDTFVCDCQSSWLRSRTNTVITSKGKNRHRDLDWRVARKAAKDKDKDRDKHQQPDTLLCSFPQSFKGQNLFDLASENLTCLDTSMRPMFLEEPKTEIFLMEGNGSLSCVARSGANVPVTLGWKKDRKDLPKQLESRISNFHRMEDNGGTTIQSTLQLVNISWNFAGAYQCVADNSYGVAYTAMANVTVHIFPMFIKKPSNVTVRLGSNAKLECAAKGHPTPEIAFQKDGGEDFPAALDRRFHVMPNDDSFFIMEVKVSDMGVYCCSARNAAGEVKAYATVTVYDTPSFSDPMEDESAVEGNNAILSCLSSGSPKPHISWNKEGVAVTEGKDKRFHFTENGSLLLIKDVQMQDAGRYECLLSNAVGTTRGVSTLSVLPNTTGKLLHLDTSAMTIIFIIIAVFCVVGTSAAWVVVIYRTRKGNKSSESRHNKYDEDESTPGFSGSLGTFGPNCKIAKIGCPDSDSQSSSAKDSGTGEDIPPDPDPMAIVDVEHESLMHPGRRKTEMESFSTFGTSRPSTTRISQVRLDLQNELADVISLAHAPGREFHPGKRITIVSVPVPPDKELTAERRSTCPSSSSSSGYSSSGARIYTNKSGPRARSDSVNSEELESLQQDGASTEEITCFSTPTNKWENVFKPHQAKFYQHLLNGIAHRLILFRTGIIQHPITRLKCFRSFLIQEKCVLYSTETDDIRKN</sequence>
<comment type="caution">
    <text evidence="9">The sequence shown here is derived from an EMBL/GenBank/DDBJ whole genome shotgun (WGS) entry which is preliminary data.</text>
</comment>
<dbReference type="SMART" id="SM00409">
    <property type="entry name" value="IG"/>
    <property type="match status" value="3"/>
</dbReference>
<dbReference type="EMBL" id="CAJVCH010133534">
    <property type="protein sequence ID" value="CAG7726290.1"/>
    <property type="molecule type" value="Genomic_DNA"/>
</dbReference>
<evidence type="ECO:0000259" key="8">
    <source>
        <dbReference type="PROSITE" id="PS50835"/>
    </source>
</evidence>
<evidence type="ECO:0000256" key="5">
    <source>
        <dbReference type="SAM" id="MobiDB-lite"/>
    </source>
</evidence>
<organism evidence="9 10">
    <name type="scientific">Allacma fusca</name>
    <dbReference type="NCBI Taxonomy" id="39272"/>
    <lineage>
        <taxon>Eukaryota</taxon>
        <taxon>Metazoa</taxon>
        <taxon>Ecdysozoa</taxon>
        <taxon>Arthropoda</taxon>
        <taxon>Hexapoda</taxon>
        <taxon>Collembola</taxon>
        <taxon>Symphypleona</taxon>
        <taxon>Sminthuridae</taxon>
        <taxon>Allacma</taxon>
    </lineage>
</organism>
<dbReference type="FunFam" id="2.60.40.10:FF:000107">
    <property type="entry name" value="Myosin, light chain kinase a"/>
    <property type="match status" value="1"/>
</dbReference>
<dbReference type="InterPro" id="IPR000372">
    <property type="entry name" value="LRRNT"/>
</dbReference>
<feature type="chain" id="PRO_5035167860" description="Ig-like domain-containing protein" evidence="7">
    <location>
        <begin position="28"/>
        <end position="1120"/>
    </location>
</feature>
<feature type="region of interest" description="Disordered" evidence="5">
    <location>
        <begin position="991"/>
        <end position="1045"/>
    </location>
</feature>
<evidence type="ECO:0000256" key="7">
    <source>
        <dbReference type="SAM" id="SignalP"/>
    </source>
</evidence>
<gene>
    <name evidence="9" type="ORF">AFUS01_LOCUS15209</name>
</gene>
<dbReference type="InterPro" id="IPR003599">
    <property type="entry name" value="Ig_sub"/>
</dbReference>
<dbReference type="FunFam" id="2.60.40.10:FF:000150">
    <property type="entry name" value="Leucine rich repeats and immunoglobulin like domains 3"/>
    <property type="match status" value="1"/>
</dbReference>
<evidence type="ECO:0000256" key="4">
    <source>
        <dbReference type="ARBA" id="ARBA00023319"/>
    </source>
</evidence>
<dbReference type="AlphaFoldDB" id="A0A8J2NZG1"/>
<proteinExistence type="predicted"/>
<feature type="compositionally biased region" description="Low complexity" evidence="5">
    <location>
        <begin position="1001"/>
        <end position="1012"/>
    </location>
</feature>
<dbReference type="SMART" id="SM00013">
    <property type="entry name" value="LRRNT"/>
    <property type="match status" value="1"/>
</dbReference>
<evidence type="ECO:0000313" key="10">
    <source>
        <dbReference type="Proteomes" id="UP000708208"/>
    </source>
</evidence>
<keyword evidence="6" id="KW-0472">Membrane</keyword>
<keyword evidence="6" id="KW-0812">Transmembrane</keyword>
<dbReference type="Pfam" id="PF07679">
    <property type="entry name" value="I-set"/>
    <property type="match status" value="2"/>
</dbReference>
<name>A0A8J2NZG1_9HEXA</name>
<dbReference type="InterPro" id="IPR007110">
    <property type="entry name" value="Ig-like_dom"/>
</dbReference>
<protein>
    <recommendedName>
        <fullName evidence="8">Ig-like domain-containing protein</fullName>
    </recommendedName>
</protein>
<dbReference type="InterPro" id="IPR050467">
    <property type="entry name" value="LRFN"/>
</dbReference>
<dbReference type="InterPro" id="IPR003591">
    <property type="entry name" value="Leu-rich_rpt_typical-subtyp"/>
</dbReference>
<keyword evidence="3" id="KW-0677">Repeat</keyword>
<dbReference type="Pfam" id="PF13855">
    <property type="entry name" value="LRR_8"/>
    <property type="match status" value="3"/>
</dbReference>
<feature type="domain" description="Ig-like" evidence="8">
    <location>
        <begin position="619"/>
        <end position="708"/>
    </location>
</feature>
<dbReference type="FunFam" id="3.80.10.10:FF:001164">
    <property type="entry name" value="GH01279p"/>
    <property type="match status" value="1"/>
</dbReference>
<dbReference type="InterPro" id="IPR001611">
    <property type="entry name" value="Leu-rich_rpt"/>
</dbReference>
<dbReference type="Proteomes" id="UP000708208">
    <property type="component" value="Unassembled WGS sequence"/>
</dbReference>
<evidence type="ECO:0000256" key="1">
    <source>
        <dbReference type="ARBA" id="ARBA00022614"/>
    </source>
</evidence>
<feature type="compositionally biased region" description="Low complexity" evidence="5">
    <location>
        <begin position="887"/>
        <end position="898"/>
    </location>
</feature>
<reference evidence="9" key="1">
    <citation type="submission" date="2021-06" db="EMBL/GenBank/DDBJ databases">
        <authorList>
            <person name="Hodson N. C."/>
            <person name="Mongue J. A."/>
            <person name="Jaron S. K."/>
        </authorList>
    </citation>
    <scope>NUCLEOTIDE SEQUENCE</scope>
</reference>
<dbReference type="PANTHER" id="PTHR45842:SF21">
    <property type="entry name" value="IG-LIKE DOMAIN-CONTAINING PROTEIN"/>
    <property type="match status" value="1"/>
</dbReference>
<dbReference type="PROSITE" id="PS50835">
    <property type="entry name" value="IG_LIKE"/>
    <property type="match status" value="3"/>
</dbReference>
<feature type="domain" description="Ig-like" evidence="8">
    <location>
        <begin position="713"/>
        <end position="801"/>
    </location>
</feature>
<feature type="compositionally biased region" description="Polar residues" evidence="5">
    <location>
        <begin position="1036"/>
        <end position="1045"/>
    </location>
</feature>
<feature type="region of interest" description="Disordered" evidence="5">
    <location>
        <begin position="885"/>
        <end position="911"/>
    </location>
</feature>
<feature type="domain" description="Ig-like" evidence="8">
    <location>
        <begin position="514"/>
        <end position="614"/>
    </location>
</feature>
<keyword evidence="6" id="KW-1133">Transmembrane helix</keyword>
<dbReference type="Pfam" id="PF13927">
    <property type="entry name" value="Ig_3"/>
    <property type="match status" value="1"/>
</dbReference>
<feature type="region of interest" description="Disordered" evidence="5">
    <location>
        <begin position="849"/>
        <end position="870"/>
    </location>
</feature>
<dbReference type="PANTHER" id="PTHR45842">
    <property type="entry name" value="SYNAPTIC ADHESION-LIKE MOLECULE SALM"/>
    <property type="match status" value="1"/>
</dbReference>
<dbReference type="SMART" id="SM00408">
    <property type="entry name" value="IGc2"/>
    <property type="match status" value="3"/>
</dbReference>
<keyword evidence="2 7" id="KW-0732">Signal</keyword>
<feature type="compositionally biased region" description="Basic and acidic residues" evidence="5">
    <location>
        <begin position="849"/>
        <end position="858"/>
    </location>
</feature>
<keyword evidence="1" id="KW-0433">Leucine-rich repeat</keyword>
<keyword evidence="10" id="KW-1185">Reference proteome</keyword>
<evidence type="ECO:0000313" key="9">
    <source>
        <dbReference type="EMBL" id="CAG7726290.1"/>
    </source>
</evidence>
<dbReference type="SMART" id="SM00365">
    <property type="entry name" value="LRR_SD22"/>
    <property type="match status" value="8"/>
</dbReference>
<feature type="signal peptide" evidence="7">
    <location>
        <begin position="1"/>
        <end position="27"/>
    </location>
</feature>
<evidence type="ECO:0000256" key="6">
    <source>
        <dbReference type="SAM" id="Phobius"/>
    </source>
</evidence>
<evidence type="ECO:0000256" key="3">
    <source>
        <dbReference type="ARBA" id="ARBA00022737"/>
    </source>
</evidence>
<dbReference type="SMART" id="SM00369">
    <property type="entry name" value="LRR_TYP"/>
    <property type="match status" value="14"/>
</dbReference>
<accession>A0A8J2NZG1</accession>
<dbReference type="PROSITE" id="PS51450">
    <property type="entry name" value="LRR"/>
    <property type="match status" value="4"/>
</dbReference>
<dbReference type="InterPro" id="IPR013098">
    <property type="entry name" value="Ig_I-set"/>
</dbReference>
<dbReference type="InterPro" id="IPR003598">
    <property type="entry name" value="Ig_sub2"/>
</dbReference>
<keyword evidence="4" id="KW-0393">Immunoglobulin domain</keyword>
<evidence type="ECO:0000256" key="2">
    <source>
        <dbReference type="ARBA" id="ARBA00022729"/>
    </source>
</evidence>
<feature type="transmembrane region" description="Helical" evidence="6">
    <location>
        <begin position="817"/>
        <end position="842"/>
    </location>
</feature>
<dbReference type="OrthoDB" id="5917255at2759"/>